<reference evidence="9 10" key="1">
    <citation type="submission" date="2024-01" db="EMBL/GenBank/DDBJ databases">
        <authorList>
            <person name="Waweru B."/>
        </authorList>
    </citation>
    <scope>NUCLEOTIDE SEQUENCE [LARGE SCALE GENOMIC DNA]</scope>
</reference>
<protein>
    <recommendedName>
        <fullName evidence="8">Homeobox domain-containing protein</fullName>
    </recommendedName>
</protein>
<keyword evidence="2 5" id="KW-0238">DNA-binding</keyword>
<dbReference type="SMART" id="SM00389">
    <property type="entry name" value="HOX"/>
    <property type="match status" value="1"/>
</dbReference>
<dbReference type="InterPro" id="IPR000047">
    <property type="entry name" value="HTH_motif"/>
</dbReference>
<evidence type="ECO:0000256" key="1">
    <source>
        <dbReference type="ARBA" id="ARBA00004123"/>
    </source>
</evidence>
<dbReference type="GO" id="GO:0003677">
    <property type="term" value="F:DNA binding"/>
    <property type="evidence" value="ECO:0007669"/>
    <property type="project" value="UniProtKB-UniRule"/>
</dbReference>
<dbReference type="AlphaFoldDB" id="A0AAV1RQ28"/>
<dbReference type="Pfam" id="PF00046">
    <property type="entry name" value="Homeodomain"/>
    <property type="match status" value="1"/>
</dbReference>
<evidence type="ECO:0000313" key="9">
    <source>
        <dbReference type="EMBL" id="CAK7338804.1"/>
    </source>
</evidence>
<evidence type="ECO:0000256" key="4">
    <source>
        <dbReference type="ARBA" id="ARBA00023242"/>
    </source>
</evidence>
<evidence type="ECO:0000259" key="8">
    <source>
        <dbReference type="PROSITE" id="PS50071"/>
    </source>
</evidence>
<organism evidence="9 10">
    <name type="scientific">Dovyalis caffra</name>
    <dbReference type="NCBI Taxonomy" id="77055"/>
    <lineage>
        <taxon>Eukaryota</taxon>
        <taxon>Viridiplantae</taxon>
        <taxon>Streptophyta</taxon>
        <taxon>Embryophyta</taxon>
        <taxon>Tracheophyta</taxon>
        <taxon>Spermatophyta</taxon>
        <taxon>Magnoliopsida</taxon>
        <taxon>eudicotyledons</taxon>
        <taxon>Gunneridae</taxon>
        <taxon>Pentapetalae</taxon>
        <taxon>rosids</taxon>
        <taxon>fabids</taxon>
        <taxon>Malpighiales</taxon>
        <taxon>Salicaceae</taxon>
        <taxon>Flacourtieae</taxon>
        <taxon>Dovyalis</taxon>
    </lineage>
</organism>
<dbReference type="InterPro" id="IPR001356">
    <property type="entry name" value="HD"/>
</dbReference>
<feature type="domain" description="Homeobox" evidence="8">
    <location>
        <begin position="58"/>
        <end position="93"/>
    </location>
</feature>
<dbReference type="PANTHER" id="PTHR45654:SF9">
    <property type="entry name" value="HOMEOBOX-LEUCINE ZIPPER PROTEIN HDG10-RELATED"/>
    <property type="match status" value="1"/>
</dbReference>
<dbReference type="GO" id="GO:0000981">
    <property type="term" value="F:DNA-binding transcription factor activity, RNA polymerase II-specific"/>
    <property type="evidence" value="ECO:0007669"/>
    <property type="project" value="InterPro"/>
</dbReference>
<feature type="coiled-coil region" evidence="7">
    <location>
        <begin position="135"/>
        <end position="162"/>
    </location>
</feature>
<evidence type="ECO:0000313" key="10">
    <source>
        <dbReference type="Proteomes" id="UP001314170"/>
    </source>
</evidence>
<dbReference type="Proteomes" id="UP001314170">
    <property type="component" value="Unassembled WGS sequence"/>
</dbReference>
<evidence type="ECO:0000256" key="3">
    <source>
        <dbReference type="ARBA" id="ARBA00023155"/>
    </source>
</evidence>
<comment type="subcellular location">
    <subcellularLocation>
        <location evidence="1 5 6">Nucleus</location>
    </subcellularLocation>
</comment>
<dbReference type="PROSITE" id="PS50071">
    <property type="entry name" value="HOMEOBOX_2"/>
    <property type="match status" value="1"/>
</dbReference>
<accession>A0AAV1RQ28</accession>
<evidence type="ECO:0000256" key="6">
    <source>
        <dbReference type="RuleBase" id="RU000682"/>
    </source>
</evidence>
<dbReference type="SUPFAM" id="SSF46689">
    <property type="entry name" value="Homeodomain-like"/>
    <property type="match status" value="1"/>
</dbReference>
<sequence>MELPMGNNGGASGDEHEVLSSIDYRGAFADVHEEIYIFMSVFRCFVSLGLLFVGKECPHPDENQRRQLSRELGLEAKQIKFWFQNKRTQTKAQSERADNSVLRSENERVQCENLAIREALKNVICPACGGPPFGEEERQRSLQKLKQENARLKEEASSDYSN</sequence>
<dbReference type="PANTHER" id="PTHR45654">
    <property type="entry name" value="HOMEOBOX-LEUCINE ZIPPER PROTEIN MERISTEM L1"/>
    <property type="match status" value="1"/>
</dbReference>
<dbReference type="InterPro" id="IPR042160">
    <property type="entry name" value="HD-Zip_IV"/>
</dbReference>
<comment type="caution">
    <text evidence="9">The sequence shown here is derived from an EMBL/GenBank/DDBJ whole genome shotgun (WGS) entry which is preliminary data.</text>
</comment>
<dbReference type="CDD" id="cd00086">
    <property type="entry name" value="homeodomain"/>
    <property type="match status" value="1"/>
</dbReference>
<proteinExistence type="predicted"/>
<dbReference type="PRINTS" id="PR00031">
    <property type="entry name" value="HTHREPRESSR"/>
</dbReference>
<dbReference type="InterPro" id="IPR009057">
    <property type="entry name" value="Homeodomain-like_sf"/>
</dbReference>
<keyword evidence="4 5" id="KW-0539">Nucleus</keyword>
<dbReference type="GO" id="GO:0005634">
    <property type="term" value="C:nucleus"/>
    <property type="evidence" value="ECO:0007669"/>
    <property type="project" value="UniProtKB-SubCell"/>
</dbReference>
<dbReference type="InterPro" id="IPR017970">
    <property type="entry name" value="Homeobox_CS"/>
</dbReference>
<gene>
    <name evidence="9" type="ORF">DCAF_LOCUS13852</name>
</gene>
<evidence type="ECO:0000256" key="7">
    <source>
        <dbReference type="SAM" id="Coils"/>
    </source>
</evidence>
<dbReference type="EMBL" id="CAWUPB010001156">
    <property type="protein sequence ID" value="CAK7338804.1"/>
    <property type="molecule type" value="Genomic_DNA"/>
</dbReference>
<dbReference type="PROSITE" id="PS00027">
    <property type="entry name" value="HOMEOBOX_1"/>
    <property type="match status" value="1"/>
</dbReference>
<feature type="DNA-binding region" description="Homeobox" evidence="5">
    <location>
        <begin position="60"/>
        <end position="94"/>
    </location>
</feature>
<dbReference type="Gene3D" id="1.10.10.60">
    <property type="entry name" value="Homeodomain-like"/>
    <property type="match status" value="1"/>
</dbReference>
<evidence type="ECO:0000256" key="5">
    <source>
        <dbReference type="PROSITE-ProRule" id="PRU00108"/>
    </source>
</evidence>
<evidence type="ECO:0000256" key="2">
    <source>
        <dbReference type="ARBA" id="ARBA00023125"/>
    </source>
</evidence>
<name>A0AAV1RQ28_9ROSI</name>
<keyword evidence="7" id="KW-0175">Coiled coil</keyword>
<keyword evidence="10" id="KW-1185">Reference proteome</keyword>
<keyword evidence="3 5" id="KW-0371">Homeobox</keyword>